<dbReference type="Pfam" id="PF13456">
    <property type="entry name" value="RVT_3"/>
    <property type="match status" value="1"/>
</dbReference>
<dbReference type="InterPro" id="IPR053151">
    <property type="entry name" value="RNase_H-like"/>
</dbReference>
<dbReference type="GO" id="GO:0004523">
    <property type="term" value="F:RNA-DNA hybrid ribonuclease activity"/>
    <property type="evidence" value="ECO:0007669"/>
    <property type="project" value="InterPro"/>
</dbReference>
<name>A0A7J7MQM6_9MAGN</name>
<dbReference type="GO" id="GO:0003676">
    <property type="term" value="F:nucleic acid binding"/>
    <property type="evidence" value="ECO:0007669"/>
    <property type="project" value="InterPro"/>
</dbReference>
<protein>
    <recommendedName>
        <fullName evidence="1">RNase H type-1 domain-containing protein</fullName>
    </recommendedName>
</protein>
<evidence type="ECO:0000259" key="1">
    <source>
        <dbReference type="PROSITE" id="PS50879"/>
    </source>
</evidence>
<dbReference type="InterPro" id="IPR036397">
    <property type="entry name" value="RNaseH_sf"/>
</dbReference>
<dbReference type="InterPro" id="IPR012337">
    <property type="entry name" value="RNaseH-like_sf"/>
</dbReference>
<dbReference type="EMBL" id="JACGCM010001281">
    <property type="protein sequence ID" value="KAF6157144.1"/>
    <property type="molecule type" value="Genomic_DNA"/>
</dbReference>
<proteinExistence type="predicted"/>
<organism evidence="2 3">
    <name type="scientific">Kingdonia uniflora</name>
    <dbReference type="NCBI Taxonomy" id="39325"/>
    <lineage>
        <taxon>Eukaryota</taxon>
        <taxon>Viridiplantae</taxon>
        <taxon>Streptophyta</taxon>
        <taxon>Embryophyta</taxon>
        <taxon>Tracheophyta</taxon>
        <taxon>Spermatophyta</taxon>
        <taxon>Magnoliopsida</taxon>
        <taxon>Ranunculales</taxon>
        <taxon>Circaeasteraceae</taxon>
        <taxon>Kingdonia</taxon>
    </lineage>
</organism>
<dbReference type="PANTHER" id="PTHR47723:SF23">
    <property type="entry name" value="REVERSE TRANSCRIPTASE-LIKE PROTEIN"/>
    <property type="match status" value="1"/>
</dbReference>
<evidence type="ECO:0000313" key="2">
    <source>
        <dbReference type="EMBL" id="KAF6157144.1"/>
    </source>
</evidence>
<feature type="domain" description="RNase H type-1" evidence="1">
    <location>
        <begin position="11"/>
        <end position="104"/>
    </location>
</feature>
<evidence type="ECO:0000313" key="3">
    <source>
        <dbReference type="Proteomes" id="UP000541444"/>
    </source>
</evidence>
<reference evidence="2 3" key="1">
    <citation type="journal article" date="2020" name="IScience">
        <title>Genome Sequencing of the Endangered Kingdonia uniflora (Circaeasteraceae, Ranunculales) Reveals Potential Mechanisms of Evolutionary Specialization.</title>
        <authorList>
            <person name="Sun Y."/>
            <person name="Deng T."/>
            <person name="Zhang A."/>
            <person name="Moore M.J."/>
            <person name="Landis J.B."/>
            <person name="Lin N."/>
            <person name="Zhang H."/>
            <person name="Zhang X."/>
            <person name="Huang J."/>
            <person name="Zhang X."/>
            <person name="Sun H."/>
            <person name="Wang H."/>
        </authorList>
    </citation>
    <scope>NUCLEOTIDE SEQUENCE [LARGE SCALE GENOMIC DNA]</scope>
    <source>
        <strain evidence="2">TB1705</strain>
        <tissue evidence="2">Leaf</tissue>
    </source>
</reference>
<gene>
    <name evidence="2" type="ORF">GIB67_041605</name>
</gene>
<dbReference type="InterPro" id="IPR044730">
    <property type="entry name" value="RNase_H-like_dom_plant"/>
</dbReference>
<dbReference type="Gene3D" id="3.30.420.10">
    <property type="entry name" value="Ribonuclease H-like superfamily/Ribonuclease H"/>
    <property type="match status" value="1"/>
</dbReference>
<comment type="caution">
    <text evidence="2">The sequence shown here is derived from an EMBL/GenBank/DDBJ whole genome shotgun (WGS) entry which is preliminary data.</text>
</comment>
<dbReference type="Proteomes" id="UP000541444">
    <property type="component" value="Unassembled WGS sequence"/>
</dbReference>
<dbReference type="CDD" id="cd06222">
    <property type="entry name" value="RNase_H_like"/>
    <property type="match status" value="1"/>
</dbReference>
<keyword evidence="3" id="KW-1185">Reference proteome</keyword>
<accession>A0A7J7MQM6</accession>
<dbReference type="InterPro" id="IPR002156">
    <property type="entry name" value="RNaseH_domain"/>
</dbReference>
<dbReference type="PANTHER" id="PTHR47723">
    <property type="entry name" value="OS05G0353850 PROTEIN"/>
    <property type="match status" value="1"/>
</dbReference>
<dbReference type="PROSITE" id="PS50879">
    <property type="entry name" value="RNASE_H_1"/>
    <property type="match status" value="1"/>
</dbReference>
<dbReference type="SUPFAM" id="SSF53098">
    <property type="entry name" value="Ribonuclease H-like"/>
    <property type="match status" value="1"/>
</dbReference>
<sequence>MVKSFFWELPQKDEIKLNIDGAARGNPGKGGIGCIFGNCDGKVLGSLSKGLGPVTNYMAECEAIIHGVDYTALVGWLIAWIESDSTTAVESFKSENIPWVLEAT</sequence>
<dbReference type="AlphaFoldDB" id="A0A7J7MQM6"/>